<dbReference type="SUPFAM" id="SSF46565">
    <property type="entry name" value="Chaperone J-domain"/>
    <property type="match status" value="1"/>
</dbReference>
<dbReference type="SMART" id="SM00271">
    <property type="entry name" value="DnaJ"/>
    <property type="match status" value="1"/>
</dbReference>
<feature type="transmembrane region" description="Helical" evidence="2">
    <location>
        <begin position="41"/>
        <end position="61"/>
    </location>
</feature>
<sequence>MSEDIKKKIHDEDGRGKGKVNSRTTQQNGPYHRSKKEDEEIGLWGILLFGLIGATATTLAVGHMRQTVDWFYSQITRSQSWKGATGRTFRSSFQEESWKRYNRRMQEEYEEEMERVERIRRMQSVFNREKNKYRKGYESWRENNASGYHQQFQRDDWYWKTDASQGSRSNFREPPRSPANYSLSHHYAVLGLSRSTTKPYTDDEIKTAFRSKAKQYHPDQNQENKEVAEARFKEVMTSYEAIKSERKRMK</sequence>
<dbReference type="AlphaFoldDB" id="A0A103YKP2"/>
<dbReference type="GO" id="GO:0006952">
    <property type="term" value="P:defense response"/>
    <property type="evidence" value="ECO:0007669"/>
    <property type="project" value="EnsemblPlants"/>
</dbReference>
<dbReference type="Proteomes" id="UP000243975">
    <property type="component" value="Unassembled WGS sequence"/>
</dbReference>
<dbReference type="PRINTS" id="PR00625">
    <property type="entry name" value="JDOMAIN"/>
</dbReference>
<dbReference type="EMBL" id="LEKV01000977">
    <property type="protein sequence ID" value="KVI10924.1"/>
    <property type="molecule type" value="Genomic_DNA"/>
</dbReference>
<name>A0A103YKP2_CYNCS</name>
<feature type="region of interest" description="Disordered" evidence="1">
    <location>
        <begin position="1"/>
        <end position="36"/>
    </location>
</feature>
<proteinExistence type="predicted"/>
<keyword evidence="2" id="KW-0472">Membrane</keyword>
<dbReference type="OrthoDB" id="10250354at2759"/>
<evidence type="ECO:0000313" key="4">
    <source>
        <dbReference type="EMBL" id="KVI10924.1"/>
    </source>
</evidence>
<evidence type="ECO:0000259" key="3">
    <source>
        <dbReference type="PROSITE" id="PS50076"/>
    </source>
</evidence>
<evidence type="ECO:0000256" key="2">
    <source>
        <dbReference type="SAM" id="Phobius"/>
    </source>
</evidence>
<dbReference type="PANTHER" id="PTHR45000">
    <property type="entry name" value="CHAPERONE DNAJ-DOMAIN SUPERFAMILY PROTEIN"/>
    <property type="match status" value="1"/>
</dbReference>
<evidence type="ECO:0000313" key="5">
    <source>
        <dbReference type="Proteomes" id="UP000243975"/>
    </source>
</evidence>
<dbReference type="PROSITE" id="PS50076">
    <property type="entry name" value="DNAJ_2"/>
    <property type="match status" value="1"/>
</dbReference>
<keyword evidence="2" id="KW-0812">Transmembrane</keyword>
<dbReference type="Gramene" id="KVI10924">
    <property type="protein sequence ID" value="KVI10924"/>
    <property type="gene ID" value="Ccrd_010673"/>
</dbReference>
<gene>
    <name evidence="4" type="ORF">Ccrd_010673</name>
</gene>
<dbReference type="OMA" id="KRGYESW"/>
<evidence type="ECO:0000256" key="1">
    <source>
        <dbReference type="SAM" id="MobiDB-lite"/>
    </source>
</evidence>
<keyword evidence="2" id="KW-1133">Transmembrane helix</keyword>
<dbReference type="GO" id="GO:0009507">
    <property type="term" value="C:chloroplast"/>
    <property type="evidence" value="ECO:0007669"/>
    <property type="project" value="EnsemblPlants"/>
</dbReference>
<comment type="caution">
    <text evidence="4">The sequence shown here is derived from an EMBL/GenBank/DDBJ whole genome shotgun (WGS) entry which is preliminary data.</text>
</comment>
<reference evidence="4 5" key="1">
    <citation type="journal article" date="2016" name="Sci. Rep.">
        <title>The genome sequence of the outbreeding globe artichoke constructed de novo incorporating a phase-aware low-pass sequencing strategy of F1 progeny.</title>
        <authorList>
            <person name="Scaglione D."/>
            <person name="Reyes-Chin-Wo S."/>
            <person name="Acquadro A."/>
            <person name="Froenicke L."/>
            <person name="Portis E."/>
            <person name="Beitel C."/>
            <person name="Tirone M."/>
            <person name="Mauro R."/>
            <person name="Lo Monaco A."/>
            <person name="Mauromicale G."/>
            <person name="Faccioli P."/>
            <person name="Cattivelli L."/>
            <person name="Rieseberg L."/>
            <person name="Michelmore R."/>
            <person name="Lanteri S."/>
        </authorList>
    </citation>
    <scope>NUCLEOTIDE SEQUENCE [LARGE SCALE GENOMIC DNA]</scope>
    <source>
        <strain evidence="4">2C</strain>
    </source>
</reference>
<dbReference type="InterPro" id="IPR036869">
    <property type="entry name" value="J_dom_sf"/>
</dbReference>
<feature type="domain" description="J" evidence="3">
    <location>
        <begin position="185"/>
        <end position="250"/>
    </location>
</feature>
<protein>
    <submittedName>
        <fullName evidence="4">DnaJ domain-containing protein</fullName>
    </submittedName>
</protein>
<dbReference type="Pfam" id="PF00226">
    <property type="entry name" value="DnaJ"/>
    <property type="match status" value="1"/>
</dbReference>
<keyword evidence="5" id="KW-1185">Reference proteome</keyword>
<feature type="compositionally biased region" description="Basic and acidic residues" evidence="1">
    <location>
        <begin position="1"/>
        <end position="16"/>
    </location>
</feature>
<organism evidence="4 5">
    <name type="scientific">Cynara cardunculus var. scolymus</name>
    <name type="common">Globe artichoke</name>
    <name type="synonym">Cynara scolymus</name>
    <dbReference type="NCBI Taxonomy" id="59895"/>
    <lineage>
        <taxon>Eukaryota</taxon>
        <taxon>Viridiplantae</taxon>
        <taxon>Streptophyta</taxon>
        <taxon>Embryophyta</taxon>
        <taxon>Tracheophyta</taxon>
        <taxon>Spermatophyta</taxon>
        <taxon>Magnoliopsida</taxon>
        <taxon>eudicotyledons</taxon>
        <taxon>Gunneridae</taxon>
        <taxon>Pentapetalae</taxon>
        <taxon>asterids</taxon>
        <taxon>campanulids</taxon>
        <taxon>Asterales</taxon>
        <taxon>Asteraceae</taxon>
        <taxon>Carduoideae</taxon>
        <taxon>Cardueae</taxon>
        <taxon>Carduinae</taxon>
        <taxon>Cynara</taxon>
    </lineage>
</organism>
<dbReference type="InterPro" id="IPR001623">
    <property type="entry name" value="DnaJ_domain"/>
</dbReference>
<accession>A0A103YKP2</accession>
<dbReference type="PANTHER" id="PTHR45000:SF5">
    <property type="entry name" value="CHAPERONE DNAJ-DOMAIN SUPERFAMILY PROTEIN"/>
    <property type="match status" value="1"/>
</dbReference>
<dbReference type="CDD" id="cd06257">
    <property type="entry name" value="DnaJ"/>
    <property type="match status" value="1"/>
</dbReference>
<dbReference type="Gene3D" id="1.10.287.110">
    <property type="entry name" value="DnaJ domain"/>
    <property type="match status" value="1"/>
</dbReference>